<proteinExistence type="predicted"/>
<keyword evidence="1 2" id="KW-0371">Homeobox</keyword>
<keyword evidence="1 2" id="KW-0539">Nucleus</keyword>
<feature type="compositionally biased region" description="Basic and acidic residues" evidence="3">
    <location>
        <begin position="309"/>
        <end position="319"/>
    </location>
</feature>
<organism evidence="5">
    <name type="scientific">Lichtheimia ramosa</name>
    <dbReference type="NCBI Taxonomy" id="688394"/>
    <lineage>
        <taxon>Eukaryota</taxon>
        <taxon>Fungi</taxon>
        <taxon>Fungi incertae sedis</taxon>
        <taxon>Mucoromycota</taxon>
        <taxon>Mucoromycotina</taxon>
        <taxon>Mucoromycetes</taxon>
        <taxon>Mucorales</taxon>
        <taxon>Lichtheimiaceae</taxon>
        <taxon>Lichtheimia</taxon>
    </lineage>
</organism>
<dbReference type="PROSITE" id="PS50071">
    <property type="entry name" value="HOMEOBOX_2"/>
    <property type="match status" value="1"/>
</dbReference>
<feature type="compositionally biased region" description="Acidic residues" evidence="3">
    <location>
        <begin position="342"/>
        <end position="378"/>
    </location>
</feature>
<comment type="subcellular location">
    <subcellularLocation>
        <location evidence="1 2">Nucleus</location>
    </subcellularLocation>
</comment>
<dbReference type="InterPro" id="IPR001356">
    <property type="entry name" value="HD"/>
</dbReference>
<dbReference type="CDD" id="cd00086">
    <property type="entry name" value="homeodomain"/>
    <property type="match status" value="1"/>
</dbReference>
<feature type="domain" description="Homeobox" evidence="4">
    <location>
        <begin position="436"/>
        <end position="500"/>
    </location>
</feature>
<reference evidence="5" key="1">
    <citation type="journal article" date="2014" name="Genome Announc.">
        <title>De novo whole-genome sequence and genome annotation of Lichtheimia ramosa.</title>
        <authorList>
            <person name="Linde J."/>
            <person name="Schwartze V."/>
            <person name="Binder U."/>
            <person name="Lass-Florl C."/>
            <person name="Voigt K."/>
            <person name="Horn F."/>
        </authorList>
    </citation>
    <scope>NUCLEOTIDE SEQUENCE</scope>
    <source>
        <strain evidence="5">JMRC FSU:6197</strain>
    </source>
</reference>
<dbReference type="OrthoDB" id="2389483at2759"/>
<dbReference type="EMBL" id="LK023346">
    <property type="protein sequence ID" value="CDS11723.1"/>
    <property type="molecule type" value="Genomic_DNA"/>
</dbReference>
<evidence type="ECO:0000259" key="4">
    <source>
        <dbReference type="PROSITE" id="PS50071"/>
    </source>
</evidence>
<evidence type="ECO:0000256" key="2">
    <source>
        <dbReference type="RuleBase" id="RU000682"/>
    </source>
</evidence>
<feature type="compositionally biased region" description="Low complexity" evidence="3">
    <location>
        <begin position="556"/>
        <end position="569"/>
    </location>
</feature>
<protein>
    <recommendedName>
        <fullName evidence="4">Homeobox domain-containing protein</fullName>
    </recommendedName>
</protein>
<dbReference type="AlphaFoldDB" id="A0A077WXG7"/>
<evidence type="ECO:0000256" key="3">
    <source>
        <dbReference type="SAM" id="MobiDB-lite"/>
    </source>
</evidence>
<dbReference type="Pfam" id="PF00046">
    <property type="entry name" value="Homeodomain"/>
    <property type="match status" value="1"/>
</dbReference>
<dbReference type="Gene3D" id="1.10.10.60">
    <property type="entry name" value="Homeodomain-like"/>
    <property type="match status" value="1"/>
</dbReference>
<feature type="region of interest" description="Disordered" evidence="3">
    <location>
        <begin position="32"/>
        <end position="52"/>
    </location>
</feature>
<feature type="compositionally biased region" description="Polar residues" evidence="3">
    <location>
        <begin position="320"/>
        <end position="339"/>
    </location>
</feature>
<feature type="region of interest" description="Disordered" evidence="3">
    <location>
        <begin position="544"/>
        <end position="593"/>
    </location>
</feature>
<feature type="compositionally biased region" description="Basic residues" evidence="3">
    <location>
        <begin position="383"/>
        <end position="393"/>
    </location>
</feature>
<feature type="compositionally biased region" description="Low complexity" evidence="3">
    <location>
        <begin position="36"/>
        <end position="50"/>
    </location>
</feature>
<dbReference type="SMART" id="SM00389">
    <property type="entry name" value="HOX"/>
    <property type="match status" value="1"/>
</dbReference>
<evidence type="ECO:0000256" key="1">
    <source>
        <dbReference type="PROSITE-ProRule" id="PRU00108"/>
    </source>
</evidence>
<name>A0A077WXG7_9FUNG</name>
<accession>A0A077WXG7</accession>
<evidence type="ECO:0000313" key="5">
    <source>
        <dbReference type="EMBL" id="CDS11723.1"/>
    </source>
</evidence>
<feature type="DNA-binding region" description="Homeobox" evidence="1">
    <location>
        <begin position="438"/>
        <end position="501"/>
    </location>
</feature>
<dbReference type="GO" id="GO:0005634">
    <property type="term" value="C:nucleus"/>
    <property type="evidence" value="ECO:0007669"/>
    <property type="project" value="UniProtKB-SubCell"/>
</dbReference>
<feature type="compositionally biased region" description="Acidic residues" evidence="3">
    <location>
        <begin position="400"/>
        <end position="410"/>
    </location>
</feature>
<gene>
    <name evidence="5" type="ORF">LRAMOSA03986</name>
</gene>
<feature type="region of interest" description="Disordered" evidence="3">
    <location>
        <begin position="308"/>
        <end position="438"/>
    </location>
</feature>
<dbReference type="SUPFAM" id="SSF46689">
    <property type="entry name" value="Homeodomain-like"/>
    <property type="match status" value="1"/>
</dbReference>
<feature type="compositionally biased region" description="Low complexity" evidence="3">
    <location>
        <begin position="425"/>
        <end position="436"/>
    </location>
</feature>
<sequence length="593" mass="66725">MSNMAVTIPYGDSSWPVTPVDESNAMMIHHHHHHPSFSLPTPSTHLSSPSDFSLNYPPPDVSHHVDPSSLSSPRPPVSLSLLLEHFPDLPKFLSHPQFPCFVRLWYQFQQDIALAKEPAFRPAVQENLQHLTVQAEGILQQVFYWQHHQGAQTFNDPESDTTLLLTALCRLKERVEVMQQVLQIIENGRVWFNQDPKQAVMPILQAVIKERQEQYHQQQQVHAMSMGGSSSSSDAGSSTCDVAAAVTTVSEDMSYIHPAALSASSPQDQVSSAGLTIEPYSTFTGTAAVKDADADIATTATIASASVTKKPESVDHPVDQDTQAVTTSDGIEDTISTLSAMDIDDDGDDTEYEQPEESDDDDTEYEQPEESDDDDEYIEPLPRRRSTRRRSTRQHNQEMSDQDGEEDNEIIQEQGTALANRRRSSSTTKTASVTRSYPRRTATSYDAETTHYLKSVFFSIYSKRDKLTKDQRRQVQLHTGLKPRNITYWFSNHKRRFQTSLKVFKRTVRESNGKVKTYDDFLAWRREHKLPEEVLDHELDQTMTAAGDDDDDDNKPTTTTSSPCSPCSPIHDSPPCTSCNNEHPTDDDDLKTQ</sequence>
<keyword evidence="1 2" id="KW-0238">DNA-binding</keyword>
<dbReference type="InterPro" id="IPR009057">
    <property type="entry name" value="Homeodomain-like_sf"/>
</dbReference>
<dbReference type="GO" id="GO:0003677">
    <property type="term" value="F:DNA binding"/>
    <property type="evidence" value="ECO:0007669"/>
    <property type="project" value="UniProtKB-UniRule"/>
</dbReference>
<feature type="region of interest" description="Disordered" evidence="3">
    <location>
        <begin position="218"/>
        <end position="238"/>
    </location>
</feature>